<feature type="region of interest" description="Disordered" evidence="1">
    <location>
        <begin position="47"/>
        <end position="78"/>
    </location>
</feature>
<gene>
    <name evidence="2" type="ORF">FOZ63_020123</name>
</gene>
<accession>A0A7J6U9I3</accession>
<proteinExistence type="predicted"/>
<feature type="non-terminal residue" evidence="2">
    <location>
        <position position="78"/>
    </location>
</feature>
<evidence type="ECO:0000313" key="3">
    <source>
        <dbReference type="Proteomes" id="UP000553632"/>
    </source>
</evidence>
<protein>
    <submittedName>
        <fullName evidence="2">Uncharacterized protein</fullName>
    </submittedName>
</protein>
<evidence type="ECO:0000313" key="2">
    <source>
        <dbReference type="EMBL" id="KAF4753457.1"/>
    </source>
</evidence>
<dbReference type="AlphaFoldDB" id="A0A7J6U9I3"/>
<name>A0A7J6U9I3_PEROL</name>
<evidence type="ECO:0000256" key="1">
    <source>
        <dbReference type="SAM" id="MobiDB-lite"/>
    </source>
</evidence>
<sequence length="78" mass="8231">MKGTNFVARGRGLARGALGTTPDAAVTELGIPGEVVGALLSKTQLVEADGEEEEKGKQDDEVGSDGLRHYHKHSTKRS</sequence>
<dbReference type="EMBL" id="JABANO010005472">
    <property type="protein sequence ID" value="KAF4753457.1"/>
    <property type="molecule type" value="Genomic_DNA"/>
</dbReference>
<comment type="caution">
    <text evidence="2">The sequence shown here is derived from an EMBL/GenBank/DDBJ whole genome shotgun (WGS) entry which is preliminary data.</text>
</comment>
<keyword evidence="3" id="KW-1185">Reference proteome</keyword>
<feature type="compositionally biased region" description="Basic residues" evidence="1">
    <location>
        <begin position="69"/>
        <end position="78"/>
    </location>
</feature>
<reference evidence="2 3" key="1">
    <citation type="submission" date="2020-04" db="EMBL/GenBank/DDBJ databases">
        <title>Perkinsus olseni comparative genomics.</title>
        <authorList>
            <person name="Bogema D.R."/>
        </authorList>
    </citation>
    <scope>NUCLEOTIDE SEQUENCE [LARGE SCALE GENOMIC DNA]</scope>
    <source>
        <strain evidence="2 3">ATCC PRA-207</strain>
    </source>
</reference>
<dbReference type="Proteomes" id="UP000553632">
    <property type="component" value="Unassembled WGS sequence"/>
</dbReference>
<organism evidence="2 3">
    <name type="scientific">Perkinsus olseni</name>
    <name type="common">Perkinsus atlanticus</name>
    <dbReference type="NCBI Taxonomy" id="32597"/>
    <lineage>
        <taxon>Eukaryota</taxon>
        <taxon>Sar</taxon>
        <taxon>Alveolata</taxon>
        <taxon>Perkinsozoa</taxon>
        <taxon>Perkinsea</taxon>
        <taxon>Perkinsida</taxon>
        <taxon>Perkinsidae</taxon>
        <taxon>Perkinsus</taxon>
    </lineage>
</organism>